<dbReference type="PRINTS" id="PR01021">
    <property type="entry name" value="OMPADOMAIN"/>
</dbReference>
<evidence type="ECO:0000256" key="1">
    <source>
        <dbReference type="ARBA" id="ARBA00004442"/>
    </source>
</evidence>
<comment type="caution">
    <text evidence="7">The sequence shown here is derived from an EMBL/GenBank/DDBJ whole genome shotgun (WGS) entry which is preliminary data.</text>
</comment>
<dbReference type="InterPro" id="IPR006664">
    <property type="entry name" value="OMP_bac"/>
</dbReference>
<name>A0AAE3XN54_9BACT</name>
<reference evidence="7" key="1">
    <citation type="submission" date="2023-07" db="EMBL/GenBank/DDBJ databases">
        <title>Genomic Encyclopedia of Type Strains, Phase IV (KMG-IV): sequencing the most valuable type-strain genomes for metagenomic binning, comparative biology and taxonomic classification.</title>
        <authorList>
            <person name="Goeker M."/>
        </authorList>
    </citation>
    <scope>NUCLEOTIDE SEQUENCE</scope>
    <source>
        <strain evidence="7">DSM 26174</strain>
    </source>
</reference>
<dbReference type="InterPro" id="IPR036737">
    <property type="entry name" value="OmpA-like_sf"/>
</dbReference>
<keyword evidence="8" id="KW-1185">Reference proteome</keyword>
<keyword evidence="3" id="KW-0998">Cell outer membrane</keyword>
<dbReference type="PANTHER" id="PTHR30329:SF21">
    <property type="entry name" value="LIPOPROTEIN YIAD-RELATED"/>
    <property type="match status" value="1"/>
</dbReference>
<accession>A0AAE3XN54</accession>
<feature type="chain" id="PRO_5042046068" evidence="5">
    <location>
        <begin position="19"/>
        <end position="430"/>
    </location>
</feature>
<dbReference type="RefSeq" id="WP_309938455.1">
    <property type="nucleotide sequence ID" value="NZ_AP025305.1"/>
</dbReference>
<feature type="signal peptide" evidence="5">
    <location>
        <begin position="1"/>
        <end position="18"/>
    </location>
</feature>
<proteinExistence type="predicted"/>
<dbReference type="SUPFAM" id="SSF103088">
    <property type="entry name" value="OmpA-like"/>
    <property type="match status" value="1"/>
</dbReference>
<dbReference type="Pfam" id="PF00691">
    <property type="entry name" value="OmpA"/>
    <property type="match status" value="1"/>
</dbReference>
<evidence type="ECO:0000259" key="6">
    <source>
        <dbReference type="PROSITE" id="PS51123"/>
    </source>
</evidence>
<dbReference type="PANTHER" id="PTHR30329">
    <property type="entry name" value="STATOR ELEMENT OF FLAGELLAR MOTOR COMPLEX"/>
    <property type="match status" value="1"/>
</dbReference>
<dbReference type="AlphaFoldDB" id="A0AAE3XN54"/>
<dbReference type="Gene3D" id="3.30.1330.60">
    <property type="entry name" value="OmpA-like domain"/>
    <property type="match status" value="1"/>
</dbReference>
<gene>
    <name evidence="7" type="ORF">HNQ88_001986</name>
</gene>
<feature type="domain" description="OmpA-like" evidence="6">
    <location>
        <begin position="315"/>
        <end position="430"/>
    </location>
</feature>
<dbReference type="GO" id="GO:0009279">
    <property type="term" value="C:cell outer membrane"/>
    <property type="evidence" value="ECO:0007669"/>
    <property type="project" value="UniProtKB-SubCell"/>
</dbReference>
<organism evidence="7 8">
    <name type="scientific">Aureibacter tunicatorum</name>
    <dbReference type="NCBI Taxonomy" id="866807"/>
    <lineage>
        <taxon>Bacteria</taxon>
        <taxon>Pseudomonadati</taxon>
        <taxon>Bacteroidota</taxon>
        <taxon>Cytophagia</taxon>
        <taxon>Cytophagales</taxon>
        <taxon>Persicobacteraceae</taxon>
        <taxon>Aureibacter</taxon>
    </lineage>
</organism>
<dbReference type="CDD" id="cd07185">
    <property type="entry name" value="OmpA_C-like"/>
    <property type="match status" value="1"/>
</dbReference>
<dbReference type="EMBL" id="JAVDQD010000002">
    <property type="protein sequence ID" value="MDR6238949.1"/>
    <property type="molecule type" value="Genomic_DNA"/>
</dbReference>
<comment type="subcellular location">
    <subcellularLocation>
        <location evidence="1">Cell outer membrane</location>
    </subcellularLocation>
</comment>
<evidence type="ECO:0000313" key="8">
    <source>
        <dbReference type="Proteomes" id="UP001185092"/>
    </source>
</evidence>
<keyword evidence="2 4" id="KW-0472">Membrane</keyword>
<evidence type="ECO:0000256" key="2">
    <source>
        <dbReference type="ARBA" id="ARBA00023136"/>
    </source>
</evidence>
<protein>
    <submittedName>
        <fullName evidence="7">Outer membrane protein OmpA-like peptidoglycan-associated protein</fullName>
    </submittedName>
</protein>
<dbReference type="InterPro" id="IPR050330">
    <property type="entry name" value="Bact_OuterMem_StrucFunc"/>
</dbReference>
<evidence type="ECO:0000256" key="3">
    <source>
        <dbReference type="ARBA" id="ARBA00023237"/>
    </source>
</evidence>
<dbReference type="Proteomes" id="UP001185092">
    <property type="component" value="Unassembled WGS sequence"/>
</dbReference>
<evidence type="ECO:0000256" key="5">
    <source>
        <dbReference type="SAM" id="SignalP"/>
    </source>
</evidence>
<keyword evidence="5" id="KW-0732">Signal</keyword>
<evidence type="ECO:0000256" key="4">
    <source>
        <dbReference type="PROSITE-ProRule" id="PRU00473"/>
    </source>
</evidence>
<dbReference type="PROSITE" id="PS51123">
    <property type="entry name" value="OMPA_2"/>
    <property type="match status" value="1"/>
</dbReference>
<evidence type="ECO:0000313" key="7">
    <source>
        <dbReference type="EMBL" id="MDR6238949.1"/>
    </source>
</evidence>
<dbReference type="SUPFAM" id="SSF82171">
    <property type="entry name" value="DPP6 N-terminal domain-like"/>
    <property type="match status" value="1"/>
</dbReference>
<sequence>MKNAIIILCLMMPFAVLAQQKKMVLNEFGANVNNKCEVLSPIYSRAANRLYFVRTACNDDDQLVQRVFWIEQDKDGKWIEDPTPLPYVINNNSFNAVVGVSLNGDKLFLNDVYPSGLIGQTMGVAVSNYNGKEWSVPEKYEDIKEIAKKKPQGNIGFNVHSAGNVILVSFYDGHTGSDDIYLIYKNENDEWSKMIRLPSQVNTTSNEISPFLTEDMMTLYFSSNRSGGVGDYDIYKVSRKSTDNWVDWSEVELMKEPVNSNGFDAYYSVTGNKAFFSSNRNSPYAKLYQITEEKIAPPKKPEKIEKPSPKLPPKPKVAVLPSNIVVHFDFNSSTLVDSEKKAIDKAMSNLKEESSLRLDVFGYTDDYGNRDYNELLSEKRAEAVKNYLRTAWPEFKMIDAEGKGVVDGSDHKSINERRQYRKVVISFHKK</sequence>
<dbReference type="InterPro" id="IPR006665">
    <property type="entry name" value="OmpA-like"/>
</dbReference>